<dbReference type="AlphaFoldDB" id="A0A4Q2M4A0"/>
<protein>
    <submittedName>
        <fullName evidence="2">Uncharacterized protein</fullName>
    </submittedName>
</protein>
<accession>A0A4Q2M4A0</accession>
<organism evidence="2 3">
    <name type="scientific">Agromyces atrinae</name>
    <dbReference type="NCBI Taxonomy" id="592376"/>
    <lineage>
        <taxon>Bacteria</taxon>
        <taxon>Bacillati</taxon>
        <taxon>Actinomycetota</taxon>
        <taxon>Actinomycetes</taxon>
        <taxon>Micrococcales</taxon>
        <taxon>Microbacteriaceae</taxon>
        <taxon>Agromyces</taxon>
    </lineage>
</organism>
<evidence type="ECO:0000313" key="1">
    <source>
        <dbReference type="EMBL" id="NYD66386.1"/>
    </source>
</evidence>
<evidence type="ECO:0000313" key="2">
    <source>
        <dbReference type="EMBL" id="RXZ86699.1"/>
    </source>
</evidence>
<dbReference type="RefSeq" id="WP_129174642.1">
    <property type="nucleotide sequence ID" value="NZ_JACCBI010000001.1"/>
</dbReference>
<dbReference type="Proteomes" id="UP000292686">
    <property type="component" value="Unassembled WGS sequence"/>
</dbReference>
<reference evidence="1 4" key="2">
    <citation type="submission" date="2020-07" db="EMBL/GenBank/DDBJ databases">
        <title>Sequencing the genomes of 1000 actinobacteria strains.</title>
        <authorList>
            <person name="Klenk H.-P."/>
        </authorList>
    </citation>
    <scope>NUCLEOTIDE SEQUENCE [LARGE SCALE GENOMIC DNA]</scope>
    <source>
        <strain evidence="1 4">DSM 23870</strain>
    </source>
</reference>
<proteinExistence type="predicted"/>
<comment type="caution">
    <text evidence="2">The sequence shown here is derived from an EMBL/GenBank/DDBJ whole genome shotgun (WGS) entry which is preliminary data.</text>
</comment>
<reference evidence="2 3" key="1">
    <citation type="submission" date="2019-01" db="EMBL/GenBank/DDBJ databases">
        <title>Agromyces.</title>
        <authorList>
            <person name="Li J."/>
        </authorList>
    </citation>
    <scope>NUCLEOTIDE SEQUENCE [LARGE SCALE GENOMIC DNA]</scope>
    <source>
        <strain evidence="2 3">DSM 23870</strain>
    </source>
</reference>
<evidence type="ECO:0000313" key="3">
    <source>
        <dbReference type="Proteomes" id="UP000292686"/>
    </source>
</evidence>
<gene>
    <name evidence="1" type="ORF">BJ972_000905</name>
    <name evidence="2" type="ORF">ESP50_09975</name>
</gene>
<sequence>MGLEDGIAAGQTTAEEINRKLTEAALKARRDGEVAAAKIIAVGRSAAEYLVTHGVKPQLEVTGGGSFFNRPKAGRKVWVLPYVDGARFAVTEEGGLYTLGARGNVYADMVRVQEKLARRLGFVYFEQGLATIDPSKCSVNAASGTVCPSPRHPDIEYMVGKAIGLLEAQS</sequence>
<name>A0A4Q2M4A0_9MICO</name>
<dbReference type="EMBL" id="SDPM01000004">
    <property type="protein sequence ID" value="RXZ86699.1"/>
    <property type="molecule type" value="Genomic_DNA"/>
</dbReference>
<dbReference type="EMBL" id="JACCBI010000001">
    <property type="protein sequence ID" value="NYD66386.1"/>
    <property type="molecule type" value="Genomic_DNA"/>
</dbReference>
<keyword evidence="3" id="KW-1185">Reference proteome</keyword>
<evidence type="ECO:0000313" key="4">
    <source>
        <dbReference type="Proteomes" id="UP000581087"/>
    </source>
</evidence>
<dbReference type="Proteomes" id="UP000581087">
    <property type="component" value="Unassembled WGS sequence"/>
</dbReference>